<dbReference type="Pfam" id="PF00196">
    <property type="entry name" value="GerE"/>
    <property type="match status" value="1"/>
</dbReference>
<dbReference type="EMBL" id="JBIRUQ010000002">
    <property type="protein sequence ID" value="MFI1461419.1"/>
    <property type="molecule type" value="Genomic_DNA"/>
</dbReference>
<dbReference type="SMART" id="SM00421">
    <property type="entry name" value="HTH_LUXR"/>
    <property type="match status" value="1"/>
</dbReference>
<keyword evidence="2" id="KW-0067">ATP-binding</keyword>
<dbReference type="InterPro" id="IPR000792">
    <property type="entry name" value="Tscrpt_reg_LuxR_C"/>
</dbReference>
<evidence type="ECO:0000313" key="4">
    <source>
        <dbReference type="EMBL" id="MFI1461419.1"/>
    </source>
</evidence>
<dbReference type="Proteomes" id="UP001611263">
    <property type="component" value="Unassembled WGS sequence"/>
</dbReference>
<dbReference type="PROSITE" id="PS00622">
    <property type="entry name" value="HTH_LUXR_1"/>
    <property type="match status" value="1"/>
</dbReference>
<dbReference type="PANTHER" id="PTHR16305:SF35">
    <property type="entry name" value="TRANSCRIPTIONAL ACTIVATOR DOMAIN"/>
    <property type="match status" value="1"/>
</dbReference>
<dbReference type="InterPro" id="IPR041664">
    <property type="entry name" value="AAA_16"/>
</dbReference>
<evidence type="ECO:0000256" key="1">
    <source>
        <dbReference type="ARBA" id="ARBA00022741"/>
    </source>
</evidence>
<accession>A0ABW7TP65</accession>
<dbReference type="Gene3D" id="1.10.10.10">
    <property type="entry name" value="Winged helix-like DNA-binding domain superfamily/Winged helix DNA-binding domain"/>
    <property type="match status" value="1"/>
</dbReference>
<dbReference type="InterPro" id="IPR027417">
    <property type="entry name" value="P-loop_NTPase"/>
</dbReference>
<dbReference type="GeneID" id="93504431"/>
<organism evidence="4 5">
    <name type="scientific">Nocardia carnea</name>
    <dbReference type="NCBI Taxonomy" id="37328"/>
    <lineage>
        <taxon>Bacteria</taxon>
        <taxon>Bacillati</taxon>
        <taxon>Actinomycetota</taxon>
        <taxon>Actinomycetes</taxon>
        <taxon>Mycobacteriales</taxon>
        <taxon>Nocardiaceae</taxon>
        <taxon>Nocardia</taxon>
    </lineage>
</organism>
<dbReference type="Pfam" id="PF13191">
    <property type="entry name" value="AAA_16"/>
    <property type="match status" value="1"/>
</dbReference>
<dbReference type="InterPro" id="IPR036388">
    <property type="entry name" value="WH-like_DNA-bd_sf"/>
</dbReference>
<evidence type="ECO:0000313" key="5">
    <source>
        <dbReference type="Proteomes" id="UP001611263"/>
    </source>
</evidence>
<gene>
    <name evidence="4" type="ORF">ACH4WX_11940</name>
</gene>
<dbReference type="PRINTS" id="PR00038">
    <property type="entry name" value="HTHLUXR"/>
</dbReference>
<dbReference type="PROSITE" id="PS50043">
    <property type="entry name" value="HTH_LUXR_2"/>
    <property type="match status" value="1"/>
</dbReference>
<dbReference type="RefSeq" id="WP_033244946.1">
    <property type="nucleotide sequence ID" value="NZ_JBIRUQ010000002.1"/>
</dbReference>
<keyword evidence="1" id="KW-0547">Nucleotide-binding</keyword>
<reference evidence="4 5" key="1">
    <citation type="submission" date="2024-10" db="EMBL/GenBank/DDBJ databases">
        <title>The Natural Products Discovery Center: Release of the First 8490 Sequenced Strains for Exploring Actinobacteria Biosynthetic Diversity.</title>
        <authorList>
            <person name="Kalkreuter E."/>
            <person name="Kautsar S.A."/>
            <person name="Yang D."/>
            <person name="Bader C.D."/>
            <person name="Teijaro C.N."/>
            <person name="Fluegel L."/>
            <person name="Davis C.M."/>
            <person name="Simpson J.R."/>
            <person name="Lauterbach L."/>
            <person name="Steele A.D."/>
            <person name="Gui C."/>
            <person name="Meng S."/>
            <person name="Li G."/>
            <person name="Viehrig K."/>
            <person name="Ye F."/>
            <person name="Su P."/>
            <person name="Kiefer A.F."/>
            <person name="Nichols A."/>
            <person name="Cepeda A.J."/>
            <person name="Yan W."/>
            <person name="Fan B."/>
            <person name="Jiang Y."/>
            <person name="Adhikari A."/>
            <person name="Zheng C.-J."/>
            <person name="Schuster L."/>
            <person name="Cowan T.M."/>
            <person name="Smanski M.J."/>
            <person name="Chevrette M.G."/>
            <person name="De Carvalho L.P.S."/>
            <person name="Shen B."/>
        </authorList>
    </citation>
    <scope>NUCLEOTIDE SEQUENCE [LARGE SCALE GENOMIC DNA]</scope>
    <source>
        <strain evidence="4 5">NPDC020568</strain>
    </source>
</reference>
<dbReference type="SUPFAM" id="SSF46894">
    <property type="entry name" value="C-terminal effector domain of the bipartite response regulators"/>
    <property type="match status" value="1"/>
</dbReference>
<name>A0ABW7TP65_9NOCA</name>
<dbReference type="CDD" id="cd06170">
    <property type="entry name" value="LuxR_C_like"/>
    <property type="match status" value="1"/>
</dbReference>
<evidence type="ECO:0000259" key="3">
    <source>
        <dbReference type="PROSITE" id="PS50043"/>
    </source>
</evidence>
<dbReference type="SUPFAM" id="SSF52540">
    <property type="entry name" value="P-loop containing nucleoside triphosphate hydrolases"/>
    <property type="match status" value="1"/>
</dbReference>
<dbReference type="InterPro" id="IPR016032">
    <property type="entry name" value="Sig_transdc_resp-reg_C-effctor"/>
</dbReference>
<protein>
    <submittedName>
        <fullName evidence="4">AAA family ATPase</fullName>
    </submittedName>
</protein>
<keyword evidence="5" id="KW-1185">Reference proteome</keyword>
<sequence>MGTPAHALVGRDEEYRRLAALTAGAAAGAGGVLVVRGEAGIGKSTLLDHLRRTARGVRILQASGSEWEAELPFAALHQMCVPLLGGLEGLSTSHRTALATAFGAGDGTPEIFRIGMAVLELLATAAESRPLLCLVDDAHWVDDASMRVLIFLARRITVEPIALVLATRHGFAELPSIELSGLAGDEAHRLLDSIRATLDPAVRDRILAEAGGNPLALLELPGAGGFSLPGPVTVPGRVERSFADRLTALPDEVRLLLTVASADPTGDADLLWAAAGRLGIEPAAGAYAEASGLVVLGPGVRFCHPLARSVVYRTAEVRQRYAAHRTLAEVTDQLKDPDRRAWHRSQAGTGPDEEIAAELDRSAARARARGGVAAAAAFHERAAALSLDPGRRYQRTLSAARAHLDAGAVDDAAHLLTTVTEANGDDTARAEVESMRGRIAFVRHCDGDGPEFMLRAARRLAGTDPARSRDCYLDAVEMALVVGRASGVMDMVVEAARSAPPVAGPPDLLDALVRLTIDGHRAGARPVREILAAPPQWAGRPALAAMLAVELWDVDAHDMITERVLAGARETGSPLTLRLGLGMRAASAVHIGDFRAAAAAIAEEEAVADAVGVAPLAYPRLHLAALRGRPAEARPVIDAFTAEAKVSGTGQTIANARWATAVLSNGLADYPAALPAAAAANRHRDLFVAAIALPELVEAAVRCGENERAEAALAALTERTEGSGTPWALGVGAYSRALVTGDEDAFRVAIGYLEQSPVRPYLARAHLLYGEWLRRRGRRRDARRELRDAHEQLTDIGMGAFADRAAGELRATGEQVRGRAESGIDGLTGQELHIARLVAGGATSKEVAARLFISPRTVDAHLRSIFRKLGLASRRQLRDLSGLHE</sequence>
<proteinExistence type="predicted"/>
<dbReference type="PANTHER" id="PTHR16305">
    <property type="entry name" value="TESTICULAR SOLUBLE ADENYLYL CYCLASE"/>
    <property type="match status" value="1"/>
</dbReference>
<comment type="caution">
    <text evidence="4">The sequence shown here is derived from an EMBL/GenBank/DDBJ whole genome shotgun (WGS) entry which is preliminary data.</text>
</comment>
<feature type="domain" description="HTH luxR-type" evidence="3">
    <location>
        <begin position="820"/>
        <end position="885"/>
    </location>
</feature>
<evidence type="ECO:0000256" key="2">
    <source>
        <dbReference type="ARBA" id="ARBA00022840"/>
    </source>
</evidence>